<sequence length="217" mass="24548">MIRMLTLQGFGAGIREASERRYSCDICGKRYSQQQGVSRHRRKAHNNPHSCCVLRCKFKWTRPDLYRSHLEKQHPDVNPDEVLGKPAGSRRRSAIIGRDIQQRFPPPAVGPRTGQWSRAEPRLRPMTPLLPAVADVTHAPLPAIIPLSYDPQPEYAEPAITKCKHEDVRGFVFHGGTDASSASSSTEESHWQSVNDLDTFIQGGQIWLDILFYTPHM</sequence>
<evidence type="ECO:0000313" key="4">
    <source>
        <dbReference type="Proteomes" id="UP000759537"/>
    </source>
</evidence>
<comment type="caution">
    <text evidence="3">The sequence shown here is derived from an EMBL/GenBank/DDBJ whole genome shotgun (WGS) entry which is preliminary data.</text>
</comment>
<accession>A0A9P5JYH4</accession>
<organism evidence="3 4">
    <name type="scientific">Russula ochroleuca</name>
    <dbReference type="NCBI Taxonomy" id="152965"/>
    <lineage>
        <taxon>Eukaryota</taxon>
        <taxon>Fungi</taxon>
        <taxon>Dikarya</taxon>
        <taxon>Basidiomycota</taxon>
        <taxon>Agaricomycotina</taxon>
        <taxon>Agaricomycetes</taxon>
        <taxon>Russulales</taxon>
        <taxon>Russulaceae</taxon>
        <taxon>Russula</taxon>
    </lineage>
</organism>
<keyword evidence="1" id="KW-0863">Zinc-finger</keyword>
<dbReference type="OrthoDB" id="3153793at2759"/>
<dbReference type="SMART" id="SM00355">
    <property type="entry name" value="ZnF_C2H2"/>
    <property type="match status" value="2"/>
</dbReference>
<name>A0A9P5JYH4_9AGAM</name>
<dbReference type="PROSITE" id="PS50157">
    <property type="entry name" value="ZINC_FINGER_C2H2_2"/>
    <property type="match status" value="1"/>
</dbReference>
<dbReference type="Gene3D" id="3.30.160.60">
    <property type="entry name" value="Classic Zinc Finger"/>
    <property type="match status" value="1"/>
</dbReference>
<keyword evidence="4" id="KW-1185">Reference proteome</keyword>
<dbReference type="Proteomes" id="UP000759537">
    <property type="component" value="Unassembled WGS sequence"/>
</dbReference>
<dbReference type="InterPro" id="IPR036236">
    <property type="entry name" value="Znf_C2H2_sf"/>
</dbReference>
<dbReference type="EMBL" id="WHVB01000022">
    <property type="protein sequence ID" value="KAF8471595.1"/>
    <property type="molecule type" value="Genomic_DNA"/>
</dbReference>
<dbReference type="GO" id="GO:0008270">
    <property type="term" value="F:zinc ion binding"/>
    <property type="evidence" value="ECO:0007669"/>
    <property type="project" value="UniProtKB-KW"/>
</dbReference>
<evidence type="ECO:0000256" key="1">
    <source>
        <dbReference type="PROSITE-ProRule" id="PRU00042"/>
    </source>
</evidence>
<protein>
    <recommendedName>
        <fullName evidence="2">C2H2-type domain-containing protein</fullName>
    </recommendedName>
</protein>
<evidence type="ECO:0000259" key="2">
    <source>
        <dbReference type="PROSITE" id="PS50157"/>
    </source>
</evidence>
<dbReference type="AlphaFoldDB" id="A0A9P5JYH4"/>
<gene>
    <name evidence="3" type="ORF">DFH94DRAFT_696451</name>
</gene>
<dbReference type="InterPro" id="IPR013087">
    <property type="entry name" value="Znf_C2H2_type"/>
</dbReference>
<dbReference type="SUPFAM" id="SSF57667">
    <property type="entry name" value="beta-beta-alpha zinc fingers"/>
    <property type="match status" value="1"/>
</dbReference>
<proteinExistence type="predicted"/>
<keyword evidence="1" id="KW-0479">Metal-binding</keyword>
<dbReference type="PROSITE" id="PS00028">
    <property type="entry name" value="ZINC_FINGER_C2H2_1"/>
    <property type="match status" value="1"/>
</dbReference>
<keyword evidence="1" id="KW-0862">Zinc</keyword>
<reference evidence="3" key="2">
    <citation type="journal article" date="2020" name="Nat. Commun.">
        <title>Large-scale genome sequencing of mycorrhizal fungi provides insights into the early evolution of symbiotic traits.</title>
        <authorList>
            <person name="Miyauchi S."/>
            <person name="Kiss E."/>
            <person name="Kuo A."/>
            <person name="Drula E."/>
            <person name="Kohler A."/>
            <person name="Sanchez-Garcia M."/>
            <person name="Morin E."/>
            <person name="Andreopoulos B."/>
            <person name="Barry K.W."/>
            <person name="Bonito G."/>
            <person name="Buee M."/>
            <person name="Carver A."/>
            <person name="Chen C."/>
            <person name="Cichocki N."/>
            <person name="Clum A."/>
            <person name="Culley D."/>
            <person name="Crous P.W."/>
            <person name="Fauchery L."/>
            <person name="Girlanda M."/>
            <person name="Hayes R.D."/>
            <person name="Keri Z."/>
            <person name="LaButti K."/>
            <person name="Lipzen A."/>
            <person name="Lombard V."/>
            <person name="Magnuson J."/>
            <person name="Maillard F."/>
            <person name="Murat C."/>
            <person name="Nolan M."/>
            <person name="Ohm R.A."/>
            <person name="Pangilinan J."/>
            <person name="Pereira M.F."/>
            <person name="Perotto S."/>
            <person name="Peter M."/>
            <person name="Pfister S."/>
            <person name="Riley R."/>
            <person name="Sitrit Y."/>
            <person name="Stielow J.B."/>
            <person name="Szollosi G."/>
            <person name="Zifcakova L."/>
            <person name="Stursova M."/>
            <person name="Spatafora J.W."/>
            <person name="Tedersoo L."/>
            <person name="Vaario L.M."/>
            <person name="Yamada A."/>
            <person name="Yan M."/>
            <person name="Wang P."/>
            <person name="Xu J."/>
            <person name="Bruns T."/>
            <person name="Baldrian P."/>
            <person name="Vilgalys R."/>
            <person name="Dunand C."/>
            <person name="Henrissat B."/>
            <person name="Grigoriev I.V."/>
            <person name="Hibbett D."/>
            <person name="Nagy L.G."/>
            <person name="Martin F.M."/>
        </authorList>
    </citation>
    <scope>NUCLEOTIDE SEQUENCE</scope>
    <source>
        <strain evidence="3">Prilba</strain>
    </source>
</reference>
<evidence type="ECO:0000313" key="3">
    <source>
        <dbReference type="EMBL" id="KAF8471595.1"/>
    </source>
</evidence>
<reference evidence="3" key="1">
    <citation type="submission" date="2019-10" db="EMBL/GenBank/DDBJ databases">
        <authorList>
            <consortium name="DOE Joint Genome Institute"/>
            <person name="Kuo A."/>
            <person name="Miyauchi S."/>
            <person name="Kiss E."/>
            <person name="Drula E."/>
            <person name="Kohler A."/>
            <person name="Sanchez-Garcia M."/>
            <person name="Andreopoulos B."/>
            <person name="Barry K.W."/>
            <person name="Bonito G."/>
            <person name="Buee M."/>
            <person name="Carver A."/>
            <person name="Chen C."/>
            <person name="Cichocki N."/>
            <person name="Clum A."/>
            <person name="Culley D."/>
            <person name="Crous P.W."/>
            <person name="Fauchery L."/>
            <person name="Girlanda M."/>
            <person name="Hayes R."/>
            <person name="Keri Z."/>
            <person name="LaButti K."/>
            <person name="Lipzen A."/>
            <person name="Lombard V."/>
            <person name="Magnuson J."/>
            <person name="Maillard F."/>
            <person name="Morin E."/>
            <person name="Murat C."/>
            <person name="Nolan M."/>
            <person name="Ohm R."/>
            <person name="Pangilinan J."/>
            <person name="Pereira M."/>
            <person name="Perotto S."/>
            <person name="Peter M."/>
            <person name="Riley R."/>
            <person name="Sitrit Y."/>
            <person name="Stielow B."/>
            <person name="Szollosi G."/>
            <person name="Zifcakova L."/>
            <person name="Stursova M."/>
            <person name="Spatafora J.W."/>
            <person name="Tedersoo L."/>
            <person name="Vaario L.-M."/>
            <person name="Yamada A."/>
            <person name="Yan M."/>
            <person name="Wang P."/>
            <person name="Xu J."/>
            <person name="Bruns T."/>
            <person name="Baldrian P."/>
            <person name="Vilgalys R."/>
            <person name="Henrissat B."/>
            <person name="Grigoriev I.V."/>
            <person name="Hibbett D."/>
            <person name="Nagy L.G."/>
            <person name="Martin F.M."/>
        </authorList>
    </citation>
    <scope>NUCLEOTIDE SEQUENCE</scope>
    <source>
        <strain evidence="3">Prilba</strain>
    </source>
</reference>
<feature type="domain" description="C2H2-type" evidence="2">
    <location>
        <begin position="22"/>
        <end position="50"/>
    </location>
</feature>